<evidence type="ECO:0000313" key="1">
    <source>
        <dbReference type="EMBL" id="QHT80007.1"/>
    </source>
</evidence>
<proteinExistence type="predicted"/>
<protein>
    <submittedName>
        <fullName evidence="1">Uncharacterized protein</fullName>
    </submittedName>
</protein>
<name>A0A6C0HHX1_9ZZZZ</name>
<organism evidence="1">
    <name type="scientific">viral metagenome</name>
    <dbReference type="NCBI Taxonomy" id="1070528"/>
    <lineage>
        <taxon>unclassified sequences</taxon>
        <taxon>metagenomes</taxon>
        <taxon>organismal metagenomes</taxon>
    </lineage>
</organism>
<dbReference type="EMBL" id="MN739958">
    <property type="protein sequence ID" value="QHT80007.1"/>
    <property type="molecule type" value="Genomic_DNA"/>
</dbReference>
<reference evidence="1" key="1">
    <citation type="journal article" date="2020" name="Nature">
        <title>Giant virus diversity and host interactions through global metagenomics.</title>
        <authorList>
            <person name="Schulz F."/>
            <person name="Roux S."/>
            <person name="Paez-Espino D."/>
            <person name="Jungbluth S."/>
            <person name="Walsh D.A."/>
            <person name="Denef V.J."/>
            <person name="McMahon K.D."/>
            <person name="Konstantinidis K.T."/>
            <person name="Eloe-Fadrosh E.A."/>
            <person name="Kyrpides N.C."/>
            <person name="Woyke T."/>
        </authorList>
    </citation>
    <scope>NUCLEOTIDE SEQUENCE</scope>
    <source>
        <strain evidence="1">GVMAG-M-3300023184-105</strain>
    </source>
</reference>
<dbReference type="AlphaFoldDB" id="A0A6C0HHX1"/>
<accession>A0A6C0HHX1</accession>
<sequence length="189" mass="22051">MSLYRPPYYLSLKIADMPKSDDMNSISNLGGEYTDYYCVYFASPYFDSEFYMQYGNNLEKYIEEQYSDNTVKYRFAMSSYQRDGEIICYTKYSYETPYNIVNLHIEHPKEDRQTVYLASSISAKVIASVAVDSELTAKDAADTNSDKTKLIECLRNIRDAVIESIKEINDEYYDDKRLDCAIEYAMDHC</sequence>